<dbReference type="SUPFAM" id="SSF47473">
    <property type="entry name" value="EF-hand"/>
    <property type="match status" value="1"/>
</dbReference>
<feature type="chain" id="PRO_5034656243" evidence="3">
    <location>
        <begin position="20"/>
        <end position="214"/>
    </location>
</feature>
<dbReference type="Proteomes" id="UP000694843">
    <property type="component" value="Unplaced"/>
</dbReference>
<gene>
    <name evidence="6" type="primary">LOC108683366</name>
</gene>
<organism evidence="5 6">
    <name type="scientific">Hyalella azteca</name>
    <name type="common">Amphipod</name>
    <dbReference type="NCBI Taxonomy" id="294128"/>
    <lineage>
        <taxon>Eukaryota</taxon>
        <taxon>Metazoa</taxon>
        <taxon>Ecdysozoa</taxon>
        <taxon>Arthropoda</taxon>
        <taxon>Crustacea</taxon>
        <taxon>Multicrustacea</taxon>
        <taxon>Malacostraca</taxon>
        <taxon>Eumalacostraca</taxon>
        <taxon>Peracarida</taxon>
        <taxon>Amphipoda</taxon>
        <taxon>Senticaudata</taxon>
        <taxon>Talitrida</taxon>
        <taxon>Talitroidea</taxon>
        <taxon>Hyalellidae</taxon>
        <taxon>Hyalella</taxon>
    </lineage>
</organism>
<feature type="signal peptide" evidence="3">
    <location>
        <begin position="1"/>
        <end position="19"/>
    </location>
</feature>
<dbReference type="InterPro" id="IPR018247">
    <property type="entry name" value="EF_Hand_1_Ca_BS"/>
</dbReference>
<dbReference type="InterPro" id="IPR002048">
    <property type="entry name" value="EF_hand_dom"/>
</dbReference>
<accession>A0A8B7PPN1</accession>
<dbReference type="GO" id="GO:0005509">
    <property type="term" value="F:calcium ion binding"/>
    <property type="evidence" value="ECO:0007669"/>
    <property type="project" value="InterPro"/>
</dbReference>
<evidence type="ECO:0000256" key="2">
    <source>
        <dbReference type="SAM" id="MobiDB-lite"/>
    </source>
</evidence>
<dbReference type="PROSITE" id="PS50222">
    <property type="entry name" value="EF_HAND_2"/>
    <property type="match status" value="2"/>
</dbReference>
<dbReference type="KEGG" id="hazt:108683366"/>
<proteinExistence type="predicted"/>
<sequence>MSLCVSLLTMLWVAHTSVGSPAGLTAQQYRRLSTLYSHLDEVPSAAVEAALLRLVQEMDKNGDMEVDMEELHAWMLEAFRDPDAAAQRAPPPTEGQSDATKDLGYSSDPFDHDFDAFLPLIFRMSLDALPQFADLPTVEVAPEPLFNLPLGAIRLWASAGHSRAAQRIVAHIIAHADDDGNGRLSVAELHRHRRLLRATRARARRGLAGLPDEL</sequence>
<keyword evidence="5" id="KW-1185">Reference proteome</keyword>
<dbReference type="Gene3D" id="1.10.238.10">
    <property type="entry name" value="EF-hand"/>
    <property type="match status" value="1"/>
</dbReference>
<dbReference type="InterPro" id="IPR011992">
    <property type="entry name" value="EF-hand-dom_pair"/>
</dbReference>
<keyword evidence="1" id="KW-0106">Calcium</keyword>
<dbReference type="SMART" id="SM00054">
    <property type="entry name" value="EFh"/>
    <property type="match status" value="2"/>
</dbReference>
<dbReference type="PROSITE" id="PS00018">
    <property type="entry name" value="EF_HAND_1"/>
    <property type="match status" value="1"/>
</dbReference>
<evidence type="ECO:0000256" key="1">
    <source>
        <dbReference type="ARBA" id="ARBA00022837"/>
    </source>
</evidence>
<evidence type="ECO:0000256" key="3">
    <source>
        <dbReference type="SAM" id="SignalP"/>
    </source>
</evidence>
<dbReference type="GeneID" id="108683366"/>
<dbReference type="RefSeq" id="XP_018028169.1">
    <property type="nucleotide sequence ID" value="XM_018172680.2"/>
</dbReference>
<feature type="region of interest" description="Disordered" evidence="2">
    <location>
        <begin position="84"/>
        <end position="104"/>
    </location>
</feature>
<feature type="domain" description="EF-hand" evidence="4">
    <location>
        <begin position="46"/>
        <end position="81"/>
    </location>
</feature>
<evidence type="ECO:0000259" key="4">
    <source>
        <dbReference type="PROSITE" id="PS50222"/>
    </source>
</evidence>
<evidence type="ECO:0000313" key="5">
    <source>
        <dbReference type="Proteomes" id="UP000694843"/>
    </source>
</evidence>
<protein>
    <submittedName>
        <fullName evidence="6">Uncharacterized protein LOC108683366</fullName>
    </submittedName>
</protein>
<feature type="domain" description="EF-hand" evidence="4">
    <location>
        <begin position="164"/>
        <end position="199"/>
    </location>
</feature>
<keyword evidence="3" id="KW-0732">Signal</keyword>
<evidence type="ECO:0000313" key="6">
    <source>
        <dbReference type="RefSeq" id="XP_018028169.1"/>
    </source>
</evidence>
<reference evidence="6" key="1">
    <citation type="submission" date="2025-08" db="UniProtKB">
        <authorList>
            <consortium name="RefSeq"/>
        </authorList>
    </citation>
    <scope>IDENTIFICATION</scope>
    <source>
        <tissue evidence="6">Whole organism</tissue>
    </source>
</reference>
<dbReference type="AlphaFoldDB" id="A0A8B7PPN1"/>
<name>A0A8B7PPN1_HYAAZ</name>